<proteinExistence type="predicted"/>
<feature type="compositionally biased region" description="Polar residues" evidence="1">
    <location>
        <begin position="310"/>
        <end position="321"/>
    </location>
</feature>
<gene>
    <name evidence="3" type="ORF">F2Q68_00046742</name>
</gene>
<evidence type="ECO:0000313" key="3">
    <source>
        <dbReference type="EMBL" id="KAF2609170.1"/>
    </source>
</evidence>
<sequence>MLRGRGSWVGLSTRLRHYRIRRLCTKGENGGKKPESSVVAQHSEAESNAVVSRYDETYKKLDKLDFVTAAKILFTEPPKKNKFGYFLCLKAHNFRTNGGKKPESSVVAQHSEAESNAVVSRYDETYKKLDKLDFVTAAKILFTEPPKKNKFGYFLCLKAHNFRTVELWPPLKGFTLCVRLDWHVVQFIIVCLPSLAVYLVAQYARRKMKIMDAELGEKKRKEEEKKEKEEAEKKALEEEAATKSQDELMEMKQRLGKIEETIKEIALEAKKPSGDAPSKTQGDQSTKPPPIEESKPNNVEQKGNVHKPVENQTNLDSPRPR</sequence>
<evidence type="ECO:0000313" key="4">
    <source>
        <dbReference type="Proteomes" id="UP000712281"/>
    </source>
</evidence>
<organism evidence="3 4">
    <name type="scientific">Brassica cretica</name>
    <name type="common">Mustard</name>
    <dbReference type="NCBI Taxonomy" id="69181"/>
    <lineage>
        <taxon>Eukaryota</taxon>
        <taxon>Viridiplantae</taxon>
        <taxon>Streptophyta</taxon>
        <taxon>Embryophyta</taxon>
        <taxon>Tracheophyta</taxon>
        <taxon>Spermatophyta</taxon>
        <taxon>Magnoliopsida</taxon>
        <taxon>eudicotyledons</taxon>
        <taxon>Gunneridae</taxon>
        <taxon>Pentapetalae</taxon>
        <taxon>rosids</taxon>
        <taxon>malvids</taxon>
        <taxon>Brassicales</taxon>
        <taxon>Brassicaceae</taxon>
        <taxon>Brassiceae</taxon>
        <taxon>Brassica</taxon>
    </lineage>
</organism>
<keyword evidence="2" id="KW-0472">Membrane</keyword>
<name>A0A8S9LM91_BRACR</name>
<keyword evidence="2" id="KW-0812">Transmembrane</keyword>
<protein>
    <submittedName>
        <fullName evidence="3">Uncharacterized protein</fullName>
    </submittedName>
</protein>
<keyword evidence="2" id="KW-1133">Transmembrane helix</keyword>
<accession>A0A8S9LM91</accession>
<feature type="region of interest" description="Disordered" evidence="1">
    <location>
        <begin position="217"/>
        <end position="253"/>
    </location>
</feature>
<evidence type="ECO:0000256" key="2">
    <source>
        <dbReference type="SAM" id="Phobius"/>
    </source>
</evidence>
<comment type="caution">
    <text evidence="3">The sequence shown here is derived from an EMBL/GenBank/DDBJ whole genome shotgun (WGS) entry which is preliminary data.</text>
</comment>
<evidence type="ECO:0000256" key="1">
    <source>
        <dbReference type="SAM" id="MobiDB-lite"/>
    </source>
</evidence>
<feature type="transmembrane region" description="Helical" evidence="2">
    <location>
        <begin position="182"/>
        <end position="201"/>
    </location>
</feature>
<dbReference type="PANTHER" id="PTHR36339:SF2">
    <property type="entry name" value="F23A5.5"/>
    <property type="match status" value="1"/>
</dbReference>
<reference evidence="3" key="1">
    <citation type="submission" date="2019-12" db="EMBL/GenBank/DDBJ databases">
        <title>Genome sequencing and annotation of Brassica cretica.</title>
        <authorList>
            <person name="Studholme D.J."/>
            <person name="Sarris P.F."/>
        </authorList>
    </citation>
    <scope>NUCLEOTIDE SEQUENCE</scope>
    <source>
        <strain evidence="3">PFS-001/15</strain>
        <tissue evidence="3">Leaf</tissue>
    </source>
</reference>
<feature type="region of interest" description="Disordered" evidence="1">
    <location>
        <begin position="265"/>
        <end position="321"/>
    </location>
</feature>
<dbReference type="PANTHER" id="PTHR36339">
    <property type="entry name" value="F23A5.5"/>
    <property type="match status" value="1"/>
</dbReference>
<dbReference type="Proteomes" id="UP000712281">
    <property type="component" value="Unassembled WGS sequence"/>
</dbReference>
<dbReference type="AlphaFoldDB" id="A0A8S9LM91"/>
<dbReference type="EMBL" id="QGKW02000276">
    <property type="protein sequence ID" value="KAF2609170.1"/>
    <property type="molecule type" value="Genomic_DNA"/>
</dbReference>